<dbReference type="GeneID" id="23859539"/>
<evidence type="ECO:0000313" key="2">
    <source>
        <dbReference type="Proteomes" id="UP000002316"/>
    </source>
</evidence>
<organism evidence="1 2">
    <name type="scientific">Trypanosoma brucei gambiense (strain MHOM/CI/86/DAL972)</name>
    <dbReference type="NCBI Taxonomy" id="679716"/>
    <lineage>
        <taxon>Eukaryota</taxon>
        <taxon>Discoba</taxon>
        <taxon>Euglenozoa</taxon>
        <taxon>Kinetoplastea</taxon>
        <taxon>Metakinetoplastina</taxon>
        <taxon>Trypanosomatida</taxon>
        <taxon>Trypanosomatidae</taxon>
        <taxon>Trypanosoma</taxon>
    </lineage>
</organism>
<evidence type="ECO:0000313" key="1">
    <source>
        <dbReference type="EMBL" id="CBH10429.1"/>
    </source>
</evidence>
<gene>
    <name evidence="1" type="ORF">TbgDal_IV1340</name>
</gene>
<protein>
    <submittedName>
        <fullName evidence="1">Uncharacterized protein</fullName>
    </submittedName>
</protein>
<sequence length="114" mass="13097">MIGGKEMPQTKRNKCGKMYQTQKKEHAPEYGLIKKGGRCEQLHALCICDFWYAGVLPTDRTQEGASVIKRNEKKSVPKAKGELPPFLLCLYPSPQIHTLKCRVNRRHTLEFLRV</sequence>
<proteinExistence type="predicted"/>
<reference evidence="2" key="1">
    <citation type="journal article" date="2010" name="PLoS Negl. Trop. Dis.">
        <title>The genome sequence of Trypanosoma brucei gambiense, causative agent of chronic human african trypanosomiasis.</title>
        <authorList>
            <person name="Jackson A.P."/>
            <person name="Sanders M."/>
            <person name="Berry A."/>
            <person name="McQuillan J."/>
            <person name="Aslett M.A."/>
            <person name="Quail M.A."/>
            <person name="Chukualim B."/>
            <person name="Capewell P."/>
            <person name="MacLeod A."/>
            <person name="Melville S.E."/>
            <person name="Gibson W."/>
            <person name="Barry J.D."/>
            <person name="Berriman M."/>
            <person name="Hertz-Fowler C."/>
        </authorList>
    </citation>
    <scope>NUCLEOTIDE SEQUENCE [LARGE SCALE GENOMIC DNA]</scope>
    <source>
        <strain evidence="2">MHOM/CI/86/DAL972</strain>
    </source>
</reference>
<dbReference type="EMBL" id="FN554967">
    <property type="protein sequence ID" value="CBH10429.1"/>
    <property type="molecule type" value="Genomic_DNA"/>
</dbReference>
<dbReference type="Proteomes" id="UP000002316">
    <property type="component" value="Chromosome 4"/>
</dbReference>
<name>C9ZM04_TRYB9</name>
<dbReference type="AlphaFoldDB" id="C9ZM04"/>
<dbReference type="RefSeq" id="XP_011772719.1">
    <property type="nucleotide sequence ID" value="XM_011774417.1"/>
</dbReference>
<accession>C9ZM04</accession>
<dbReference type="KEGG" id="tbg:TbgDal_IV1340"/>